<accession>A0A814B555</accession>
<dbReference type="SUPFAM" id="SSF52540">
    <property type="entry name" value="P-loop containing nucleoside triphosphate hydrolases"/>
    <property type="match status" value="1"/>
</dbReference>
<dbReference type="PANTHER" id="PTHR19871">
    <property type="entry name" value="BETA TRANSDUCIN-RELATED PROTEIN"/>
    <property type="match status" value="1"/>
</dbReference>
<evidence type="ECO:0000259" key="1">
    <source>
        <dbReference type="PROSITE" id="PS50837"/>
    </source>
</evidence>
<dbReference type="InterPro" id="IPR052752">
    <property type="entry name" value="NACHT-WD_repeat"/>
</dbReference>
<dbReference type="Gene3D" id="3.40.50.300">
    <property type="entry name" value="P-loop containing nucleotide triphosphate hydrolases"/>
    <property type="match status" value="1"/>
</dbReference>
<name>A0A814B555_9BILA</name>
<dbReference type="Pfam" id="PF13271">
    <property type="entry name" value="DUF4062"/>
    <property type="match status" value="1"/>
</dbReference>
<dbReference type="InterPro" id="IPR007111">
    <property type="entry name" value="NACHT_NTPase"/>
</dbReference>
<dbReference type="Pfam" id="PF05729">
    <property type="entry name" value="NACHT"/>
    <property type="match status" value="1"/>
</dbReference>
<proteinExistence type="predicted"/>
<reference evidence="2" key="1">
    <citation type="submission" date="2021-02" db="EMBL/GenBank/DDBJ databases">
        <authorList>
            <person name="Nowell W R."/>
        </authorList>
    </citation>
    <scope>NUCLEOTIDE SEQUENCE</scope>
</reference>
<dbReference type="InterPro" id="IPR027417">
    <property type="entry name" value="P-loop_NTPase"/>
</dbReference>
<dbReference type="InterPro" id="IPR025139">
    <property type="entry name" value="DUF4062"/>
</dbReference>
<dbReference type="PROSITE" id="PS50837">
    <property type="entry name" value="NACHT"/>
    <property type="match status" value="1"/>
</dbReference>
<comment type="caution">
    <text evidence="2">The sequence shown here is derived from an EMBL/GenBank/DDBJ whole genome shotgun (WGS) entry which is preliminary data.</text>
</comment>
<dbReference type="Gene3D" id="2.130.10.10">
    <property type="entry name" value="YVTN repeat-like/Quinoprotein amine dehydrogenase"/>
    <property type="match status" value="2"/>
</dbReference>
<evidence type="ECO:0000313" key="2">
    <source>
        <dbReference type="EMBL" id="CAF0923244.1"/>
    </source>
</evidence>
<protein>
    <recommendedName>
        <fullName evidence="1">NACHT domain-containing protein</fullName>
    </recommendedName>
</protein>
<feature type="domain" description="NACHT" evidence="1">
    <location>
        <begin position="350"/>
        <end position="481"/>
    </location>
</feature>
<dbReference type="SUPFAM" id="SSF50969">
    <property type="entry name" value="YVTN repeat-like/Quinoprotein amine dehydrogenase"/>
    <property type="match status" value="1"/>
</dbReference>
<dbReference type="EMBL" id="CAJNOG010000089">
    <property type="protein sequence ID" value="CAF0923244.1"/>
    <property type="molecule type" value="Genomic_DNA"/>
</dbReference>
<organism evidence="2 3">
    <name type="scientific">Adineta steineri</name>
    <dbReference type="NCBI Taxonomy" id="433720"/>
    <lineage>
        <taxon>Eukaryota</taxon>
        <taxon>Metazoa</taxon>
        <taxon>Spiralia</taxon>
        <taxon>Gnathifera</taxon>
        <taxon>Rotifera</taxon>
        <taxon>Eurotatoria</taxon>
        <taxon>Bdelloidea</taxon>
        <taxon>Adinetida</taxon>
        <taxon>Adinetidae</taxon>
        <taxon>Adineta</taxon>
    </lineage>
</organism>
<gene>
    <name evidence="2" type="ORF">JYZ213_LOCUS11735</name>
</gene>
<dbReference type="Proteomes" id="UP000663845">
    <property type="component" value="Unassembled WGS sequence"/>
</dbReference>
<dbReference type="PANTHER" id="PTHR19871:SF14">
    <property type="entry name" value="DUF4062 DOMAIN-CONTAINING PROTEIN"/>
    <property type="match status" value="1"/>
</dbReference>
<dbReference type="InterPro" id="IPR015943">
    <property type="entry name" value="WD40/YVTN_repeat-like_dom_sf"/>
</dbReference>
<dbReference type="InterPro" id="IPR011044">
    <property type="entry name" value="Quino_amine_DH_bsu"/>
</dbReference>
<dbReference type="InterPro" id="IPR036322">
    <property type="entry name" value="WD40_repeat_dom_sf"/>
</dbReference>
<dbReference type="SUPFAM" id="SSF50978">
    <property type="entry name" value="WD40 repeat-like"/>
    <property type="match status" value="2"/>
</dbReference>
<evidence type="ECO:0000313" key="3">
    <source>
        <dbReference type="Proteomes" id="UP000663845"/>
    </source>
</evidence>
<sequence length="1908" mass="225801">MEDEQLYRGRFDHVGDRKLNSVRLFVSSTFTDTTDERNGLIDRVYPRLREYCRTKYNIQFQYSDMRWGIQTTAANTHGTVDLCLKELDTCCQLSMATNCVILLSHRYGSRFAPACIPSHIFQLFEKCHSLNNEEKIFLSEMYQLDENYLDKKYFLRPIDDNQQWIESDKKLQLILRKAADICYEQKLITKDEHNEFYISVTAQEIYRALKNNINQSRRMICFFRDLIDIDELDSKFHDTESENESQKLLDNIKHLLNQTIHSSDIYTYRLRWKDEHDRTKYLSQFFNDFYDAIKTQIDFYMKIFENKQENQLYNQILEHAIQCNLLVQRFFPRPDIFQQIKTYITSTTNSPCILLGESGTGKSSVMAKLVNEIPTWYSRANSVSVIIRFLGATPSSSDIRRPLISIIEQICILYHLNVPSNFDHVKEILENILLKIPKDEYLILLLDSIDQLQLIDLKNLSKWLPESFLSSNVKCIFSTIPEIEIERETIHIHTQLQTIYKNNLIEIEVKTFDENTVEQVLHSWLEQDRRCLTTIQHEWLKPKFSIRHYITPLFISLLYDQTLTWHSYDQIPDKAFLAIKNTNHAIGYLYNQLGIKHGQILFRRSMRYIQLSGGLSELEIEDILSLDDDVLQSVFVHYLPPLGLFRLPSNLWIRIRNDMHKYLIEKDIDNVPCIYFYHRSFQYYQPMDVKQLIIDNQEKLVLEKNRLSYFANQYKSTFDMNYSSKLVKKYNLPTTTISVNRCLTEQRPLKDKNNNQYNLRRLHQLYININRYDFVHDLTIFNYEFLCAYLLCGEYQMFNLLYEFSIGAHDPNGELRSIIKQFETALNILNSYPNNLSFELIYHLFPYAKQLPELTYNLLEQCLFHCPLQLITDDERQQCLAKTLLLNITCLTIDAHRIFVLTGNDKLYLFSYHYYSLLCTGNFDITYKKKSGKEKLISFLCQYPYVCCLSSNFSMVTINCQTKQITMQISCRKLISFIDNEIILIVSLSNDTLELWNCSTNTLLSNYEFTDNFIEQCVYQKPIIQVILKQNQMISYFSIDEQFQFETIRICNENIRNYTHHILLDSNCEFYYSFDNSKASLIIYHEMNTKEIIHNIDFHSLPSSVIYLSQSKSIAWLTSTTLLIFHPLYKEKNFQPFYLLSSTDSIEYDVVHDHYSSLEFEGQSWFLACINKTKNFIDIYEWRYEKDEQRHNYRQLTHIQLDIYIDQCVFTAGWFDGITLYCSDRSSIYKYNATMITYLTSSKSLVLSQKIHHIPNVYLDQFLTFTDNNHYFNVLTLNANTNTFDLHLSIHSIRQYHFTAMSSHILLVSRKNILSIYSLKSFKLLWTTNEFEHRKLQIHSLQSAFILICLQTKQIFQIDTKSFVIECLTQLSIDCLLSIITSDNRLYILSKDQKTLVEFNINNRHLTVIPFSPLNSNKIIQIHSVYDYLVFHNEDNQVYVWWKENEPLKQLETASYLIAKHNQLVLVCADNKTIVLHDLKEKLRKIILLDDNAGQREAIELTNNNKEYEQYLFIICSDRLLRMYRVSNGQQIVKLFIHKDLYPFIVILNNYLLLKVADRLCIIKILDKNVLPKSYFNVLTLNANTNTFDLHLSIHSIRQYHFTAMSSHILLVSRKNILSIYSLKSFKLLWTTNEFEHRKLQIHSLQSAFILICLQTKQIFQIDTKSFVIECLTQLSIDCLLSILTSDNRLYVLSKDQKTLVQFNINNRHLTVIPFSPLNSNKIIQIHSIYNYLVFHNEDNQVYVWWKENEPLNQLEPASHLIAKHNQLVLVCTDNKTIVLHDLKEKLRKIILLDDNAGQCEAIQLTNNNKEYEQYLFIICSDRLLRMYRVSNGQQLVKLFIHKDLHPFIGILNDYLLLKVADRLCIIKILDKNVLPKRESEIKCPLFEQSMWMTCHHDHCLWLNTPTS</sequence>